<dbReference type="Proteomes" id="UP001634747">
    <property type="component" value="Unassembled WGS sequence"/>
</dbReference>
<dbReference type="Pfam" id="PF14714">
    <property type="entry name" value="KH_dom-like"/>
    <property type="match status" value="1"/>
</dbReference>
<name>A0ABW9KPT2_9BACT</name>
<protein>
    <recommendedName>
        <fullName evidence="1">GTPase Der C-terminal KH-domain-like domain-containing protein</fullName>
    </recommendedName>
</protein>
<feature type="domain" description="GTPase Der C-terminal KH-domain-like" evidence="1">
    <location>
        <begin position="2"/>
        <end position="38"/>
    </location>
</feature>
<organism evidence="2 3">
    <name type="scientific">Terriglobus aquaticus</name>
    <dbReference type="NCBI Taxonomy" id="940139"/>
    <lineage>
        <taxon>Bacteria</taxon>
        <taxon>Pseudomonadati</taxon>
        <taxon>Acidobacteriota</taxon>
        <taxon>Terriglobia</taxon>
        <taxon>Terriglobales</taxon>
        <taxon>Acidobacteriaceae</taxon>
        <taxon>Terriglobus</taxon>
    </lineage>
</organism>
<proteinExistence type="predicted"/>
<dbReference type="EMBL" id="JBJYXY010000001">
    <property type="protein sequence ID" value="MFN2977388.1"/>
    <property type="molecule type" value="Genomic_DNA"/>
</dbReference>
<dbReference type="Gene3D" id="3.30.300.20">
    <property type="match status" value="1"/>
</dbReference>
<evidence type="ECO:0000313" key="2">
    <source>
        <dbReference type="EMBL" id="MFN2977388.1"/>
    </source>
</evidence>
<dbReference type="InterPro" id="IPR015946">
    <property type="entry name" value="KH_dom-like_a/b"/>
</dbReference>
<comment type="caution">
    <text evidence="2">The sequence shown here is derived from an EMBL/GenBank/DDBJ whole genome shotgun (WGS) entry which is preliminary data.</text>
</comment>
<accession>A0ABW9KPT2</accession>
<evidence type="ECO:0000313" key="3">
    <source>
        <dbReference type="Proteomes" id="UP001634747"/>
    </source>
</evidence>
<dbReference type="InterPro" id="IPR032859">
    <property type="entry name" value="KH_dom-like"/>
</dbReference>
<reference evidence="2 3" key="1">
    <citation type="submission" date="2024-12" db="EMBL/GenBank/DDBJ databases">
        <authorList>
            <person name="Lee Y."/>
        </authorList>
    </citation>
    <scope>NUCLEOTIDE SEQUENCE [LARGE SCALE GENOMIC DNA]</scope>
    <source>
        <strain evidence="2 3">03SUJ4</strain>
    </source>
</reference>
<evidence type="ECO:0000259" key="1">
    <source>
        <dbReference type="Pfam" id="PF14714"/>
    </source>
</evidence>
<keyword evidence="3" id="KW-1185">Reference proteome</keyword>
<sequence>MLFTGRDVRLHSSYERFLQNLIRDCWKFIGSPIWFKVRPRNKKKDE</sequence>
<gene>
    <name evidence="2" type="ORF">ACK2TP_16575</name>
</gene>
<dbReference type="RefSeq" id="WP_263415140.1">
    <property type="nucleotide sequence ID" value="NZ_BAABBH010000001.1"/>
</dbReference>